<evidence type="ECO:0000256" key="1">
    <source>
        <dbReference type="ARBA" id="ARBA00001335"/>
    </source>
</evidence>
<dbReference type="FunFam" id="2.30.250.10:FF:000001">
    <property type="entry name" value="Aspartyl aminopeptidase 1"/>
    <property type="match status" value="1"/>
</dbReference>
<evidence type="ECO:0000256" key="4">
    <source>
        <dbReference type="ARBA" id="ARBA00011965"/>
    </source>
</evidence>
<evidence type="ECO:0000256" key="2">
    <source>
        <dbReference type="ARBA" id="ARBA00001947"/>
    </source>
</evidence>
<evidence type="ECO:0000256" key="7">
    <source>
        <dbReference type="ARBA" id="ARBA00022723"/>
    </source>
</evidence>
<dbReference type="NCBIfam" id="NF002759">
    <property type="entry name" value="PRK02813.1"/>
    <property type="match status" value="1"/>
</dbReference>
<sequence length="447" mass="49716">MSFVNASRSPFHAVDSAKKLLDKGGFVELHEKERWALKNGGRYYYTRNQSALIAFSVGSKFVAGNGFSIIGAHTDSPCLKVKPISNTGGSGFLQVGVSTYGGGLWHTWFDRDLTLAGRVIINSPDHKASESRLVYINRPILKIPNLAIHLDRSVNDGFKFNAENHLKPLLETSVRAQFETKSDAPHNNSLLNLLSSTLGVEVSQISNFELCLCDFQDSCLGGINQEFIFSPRLDNLLHCFTGIRALIDSLEDGSIEKDESVRMVTLFDNEEVGSRSAYGAMSPMLVEAIERINCSLFGKVSLEETWISKRKSFFVSTDMAHAVHPNYPEKHEANHRPAMHKGPVIKINLETRYATNSESEFLLEMIAKNNKIPIQKFCVRNDMGCGTTIGPIVSGDSGIRTVDLGNPQLSMHSIREMCGVDDVLYCVDLLKAFYRDFPELDKQLKVD</sequence>
<keyword evidence="10 11" id="KW-0482">Metalloprotease</keyword>
<dbReference type="CDD" id="cd05658">
    <property type="entry name" value="M18_DAP"/>
    <property type="match status" value="1"/>
</dbReference>
<dbReference type="AlphaFoldDB" id="A0A6B2L409"/>
<dbReference type="InterPro" id="IPR001948">
    <property type="entry name" value="Peptidase_M18"/>
</dbReference>
<organism evidence="12">
    <name type="scientific">Arcella intermedia</name>
    <dbReference type="NCBI Taxonomy" id="1963864"/>
    <lineage>
        <taxon>Eukaryota</taxon>
        <taxon>Amoebozoa</taxon>
        <taxon>Tubulinea</taxon>
        <taxon>Elardia</taxon>
        <taxon>Arcellinida</taxon>
        <taxon>Sphaerothecina</taxon>
        <taxon>Arcellidae</taxon>
        <taxon>Arcella</taxon>
    </lineage>
</organism>
<dbReference type="PANTHER" id="PTHR28570:SF3">
    <property type="entry name" value="ASPARTYL AMINOPEPTIDASE"/>
    <property type="match status" value="1"/>
</dbReference>
<dbReference type="SUPFAM" id="SSF101821">
    <property type="entry name" value="Aminopeptidase/glucanase lid domain"/>
    <property type="match status" value="1"/>
</dbReference>
<evidence type="ECO:0000256" key="5">
    <source>
        <dbReference type="ARBA" id="ARBA00022438"/>
    </source>
</evidence>
<dbReference type="EC" id="3.4.11.21" evidence="4"/>
<evidence type="ECO:0000256" key="6">
    <source>
        <dbReference type="ARBA" id="ARBA00022670"/>
    </source>
</evidence>
<keyword evidence="5 11" id="KW-0031">Aminopeptidase</keyword>
<dbReference type="GO" id="GO:0005737">
    <property type="term" value="C:cytoplasm"/>
    <property type="evidence" value="ECO:0007669"/>
    <property type="project" value="UniProtKB-ARBA"/>
</dbReference>
<dbReference type="EMBL" id="GIBP01002717">
    <property type="protein sequence ID" value="NDV31686.1"/>
    <property type="molecule type" value="Transcribed_RNA"/>
</dbReference>
<protein>
    <recommendedName>
        <fullName evidence="4">aspartyl aminopeptidase</fullName>
        <ecNumber evidence="4">3.4.11.21</ecNumber>
    </recommendedName>
</protein>
<dbReference type="Pfam" id="PF02127">
    <property type="entry name" value="Peptidase_M18"/>
    <property type="match status" value="1"/>
</dbReference>
<evidence type="ECO:0000256" key="9">
    <source>
        <dbReference type="ARBA" id="ARBA00022833"/>
    </source>
</evidence>
<comment type="catalytic activity">
    <reaction evidence="1">
        <text>Release of an N-terminal aspartate or glutamate from a peptide, with a preference for aspartate.</text>
        <dbReference type="EC" id="3.4.11.21"/>
    </reaction>
</comment>
<reference evidence="12" key="1">
    <citation type="journal article" date="2020" name="J. Eukaryot. Microbiol.">
        <title>De novo Sequencing, Assembly and Annotation of the Transcriptome for the Free-Living Testate Amoeba Arcella intermedia.</title>
        <authorList>
            <person name="Ribeiro G.M."/>
            <person name="Porfirio-Sousa A.L."/>
            <person name="Maurer-Alcala X.X."/>
            <person name="Katz L.A."/>
            <person name="Lahr D.J.G."/>
        </authorList>
    </citation>
    <scope>NUCLEOTIDE SEQUENCE</scope>
</reference>
<name>A0A6B2L409_9EUKA</name>
<keyword evidence="9 11" id="KW-0862">Zinc</keyword>
<dbReference type="GO" id="GO:0008270">
    <property type="term" value="F:zinc ion binding"/>
    <property type="evidence" value="ECO:0007669"/>
    <property type="project" value="InterPro"/>
</dbReference>
<dbReference type="PRINTS" id="PR00932">
    <property type="entry name" value="AMINO1PTASE"/>
</dbReference>
<comment type="similarity">
    <text evidence="3 11">Belongs to the peptidase M18 family.</text>
</comment>
<dbReference type="GO" id="GO:0006508">
    <property type="term" value="P:proteolysis"/>
    <property type="evidence" value="ECO:0007669"/>
    <property type="project" value="UniProtKB-KW"/>
</dbReference>
<keyword evidence="6 11" id="KW-0645">Protease</keyword>
<dbReference type="InterPro" id="IPR023358">
    <property type="entry name" value="Peptidase_M18_dom2"/>
</dbReference>
<evidence type="ECO:0000313" key="12">
    <source>
        <dbReference type="EMBL" id="NDV31686.1"/>
    </source>
</evidence>
<dbReference type="SUPFAM" id="SSF53187">
    <property type="entry name" value="Zn-dependent exopeptidases"/>
    <property type="match status" value="1"/>
</dbReference>
<dbReference type="PANTHER" id="PTHR28570">
    <property type="entry name" value="ASPARTYL AMINOPEPTIDASE"/>
    <property type="match status" value="1"/>
</dbReference>
<evidence type="ECO:0000256" key="3">
    <source>
        <dbReference type="ARBA" id="ARBA00008290"/>
    </source>
</evidence>
<dbReference type="Gene3D" id="3.40.630.10">
    <property type="entry name" value="Zn peptidases"/>
    <property type="match status" value="1"/>
</dbReference>
<dbReference type="Gene3D" id="2.30.250.10">
    <property type="entry name" value="Aminopeptidase i, Domain 2"/>
    <property type="match status" value="1"/>
</dbReference>
<comment type="cofactor">
    <cofactor evidence="2">
        <name>Zn(2+)</name>
        <dbReference type="ChEBI" id="CHEBI:29105"/>
    </cofactor>
</comment>
<evidence type="ECO:0000256" key="10">
    <source>
        <dbReference type="ARBA" id="ARBA00023049"/>
    </source>
</evidence>
<keyword evidence="7 11" id="KW-0479">Metal-binding</keyword>
<evidence type="ECO:0000256" key="8">
    <source>
        <dbReference type="ARBA" id="ARBA00022801"/>
    </source>
</evidence>
<dbReference type="GO" id="GO:0004177">
    <property type="term" value="F:aminopeptidase activity"/>
    <property type="evidence" value="ECO:0007669"/>
    <property type="project" value="UniProtKB-KW"/>
</dbReference>
<proteinExistence type="inferred from homology"/>
<keyword evidence="8 11" id="KW-0378">Hydrolase</keyword>
<dbReference type="GO" id="GO:0008237">
    <property type="term" value="F:metallopeptidase activity"/>
    <property type="evidence" value="ECO:0007669"/>
    <property type="project" value="UniProtKB-KW"/>
</dbReference>
<evidence type="ECO:0000256" key="11">
    <source>
        <dbReference type="RuleBase" id="RU004386"/>
    </source>
</evidence>
<accession>A0A6B2L409</accession>